<dbReference type="Gene3D" id="3.30.300.130">
    <property type="entry name" value="Fe-S cluster assembly (FSCA)"/>
    <property type="match status" value="1"/>
</dbReference>
<dbReference type="SUPFAM" id="SSF89360">
    <property type="entry name" value="HesB-like domain"/>
    <property type="match status" value="1"/>
</dbReference>
<keyword evidence="1" id="KW-0411">Iron-sulfur</keyword>
<proteinExistence type="inferred from homology"/>
<name>A0A5J6ZCH3_9GAMM</name>
<dbReference type="OrthoDB" id="9785450at2"/>
<keyword evidence="1" id="KW-0479">Metal-binding</keyword>
<evidence type="ECO:0000259" key="2">
    <source>
        <dbReference type="Pfam" id="PF01106"/>
    </source>
</evidence>
<comment type="subunit">
    <text evidence="1">Homodimer.</text>
</comment>
<dbReference type="GO" id="GO:0051604">
    <property type="term" value="P:protein maturation"/>
    <property type="evidence" value="ECO:0007669"/>
    <property type="project" value="UniProtKB-UniRule"/>
</dbReference>
<dbReference type="InterPro" id="IPR034904">
    <property type="entry name" value="FSCA_dom_sf"/>
</dbReference>
<dbReference type="InterPro" id="IPR017726">
    <property type="entry name" value="Fe/S_biogenesis_protein_NfuA"/>
</dbReference>
<dbReference type="EMBL" id="CP042426">
    <property type="protein sequence ID" value="QFQ32347.1"/>
    <property type="molecule type" value="Genomic_DNA"/>
</dbReference>
<dbReference type="Pfam" id="PF01521">
    <property type="entry name" value="Fe-S_biosyn"/>
    <property type="match status" value="1"/>
</dbReference>
<dbReference type="Gene3D" id="2.60.300.12">
    <property type="entry name" value="HesB-like domain"/>
    <property type="match status" value="1"/>
</dbReference>
<gene>
    <name evidence="1" type="primary">nfuA</name>
    <name evidence="4" type="ORF">FQV32_02960</name>
</gene>
<evidence type="ECO:0000259" key="3">
    <source>
        <dbReference type="Pfam" id="PF01521"/>
    </source>
</evidence>
<dbReference type="SUPFAM" id="SSF117916">
    <property type="entry name" value="Fe-S cluster assembly (FSCA) domain-like"/>
    <property type="match status" value="1"/>
</dbReference>
<keyword evidence="1" id="KW-0004">4Fe-4S</keyword>
<feature type="binding site" evidence="1">
    <location>
        <position position="149"/>
    </location>
    <ligand>
        <name>[4Fe-4S] cluster</name>
        <dbReference type="ChEBI" id="CHEBI:49883"/>
    </ligand>
</feature>
<reference evidence="4 5" key="1">
    <citation type="submission" date="2019-07" db="EMBL/GenBank/DDBJ databases">
        <title>Buchnera limit thermal tolerance of host aphids.</title>
        <authorList>
            <person name="Zhang B."/>
            <person name="Moran N."/>
        </authorList>
    </citation>
    <scope>NUCLEOTIDE SEQUENCE [LARGE SCALE GENOMIC DNA]</scope>
    <source>
        <strain evidence="4 5">Ago-UT1</strain>
    </source>
</reference>
<dbReference type="InterPro" id="IPR001075">
    <property type="entry name" value="NIF_FeS_clus_asmbl_NifU_C"/>
</dbReference>
<evidence type="ECO:0000256" key="1">
    <source>
        <dbReference type="HAMAP-Rule" id="MF_01637"/>
    </source>
</evidence>
<dbReference type="GO" id="GO:0016226">
    <property type="term" value="P:iron-sulfur cluster assembly"/>
    <property type="evidence" value="ECO:0007669"/>
    <property type="project" value="UniProtKB-UniRule"/>
</dbReference>
<keyword evidence="1" id="KW-0408">Iron</keyword>
<dbReference type="InterPro" id="IPR035903">
    <property type="entry name" value="HesB-like_dom_sf"/>
</dbReference>
<comment type="function">
    <text evidence="1">Involved in iron-sulfur cluster biogenesis. Binds a 4Fe-4S cluster, can transfer this cluster to apoproteins, and thereby intervenes in the maturation of Fe/S proteins. Could also act as a scaffold/chaperone for damaged Fe/S proteins.</text>
</comment>
<evidence type="ECO:0000313" key="5">
    <source>
        <dbReference type="Proteomes" id="UP000326914"/>
    </source>
</evidence>
<dbReference type="RefSeq" id="WP_158346802.1">
    <property type="nucleotide sequence ID" value="NZ_CP042426.1"/>
</dbReference>
<dbReference type="GO" id="GO:0005506">
    <property type="term" value="F:iron ion binding"/>
    <property type="evidence" value="ECO:0007669"/>
    <property type="project" value="InterPro"/>
</dbReference>
<feature type="domain" description="Core" evidence="3">
    <location>
        <begin position="2"/>
        <end position="101"/>
    </location>
</feature>
<comment type="similarity">
    <text evidence="1">Belongs to the NfuA family.</text>
</comment>
<sequence length="191" mass="21697">MIKISDEAQNYFVSLLSKEPIGTQIRVFVVNPGMENAECRVAYCAEDEIDECDVKLEYHNFCIYVNKSIIPFLKNSNIDLVVDKLSKQLTFKAPYARKNIMHKKHSIAEKIKNFLNSEINPQLSLHGGKVNLINISEDNIALIEFSGGCNGCSMIGITLKEMVEKKILSFFPEITKVIDQTQHLHGNHSFY</sequence>
<dbReference type="Pfam" id="PF01106">
    <property type="entry name" value="NifU"/>
    <property type="match status" value="1"/>
</dbReference>
<feature type="domain" description="NIF system FeS cluster assembly NifU C-terminal" evidence="2">
    <location>
        <begin position="111"/>
        <end position="178"/>
    </location>
</feature>
<accession>A0A5J6ZCH3</accession>
<dbReference type="InterPro" id="IPR000361">
    <property type="entry name" value="ATAP_core_dom"/>
</dbReference>
<organism evidence="4 5">
    <name type="scientific">Buchnera aphidicola</name>
    <name type="common">Aphis gossypii</name>
    <dbReference type="NCBI Taxonomy" id="98785"/>
    <lineage>
        <taxon>Bacteria</taxon>
        <taxon>Pseudomonadati</taxon>
        <taxon>Pseudomonadota</taxon>
        <taxon>Gammaproteobacteria</taxon>
        <taxon>Enterobacterales</taxon>
        <taxon>Erwiniaceae</taxon>
        <taxon>Buchnera</taxon>
    </lineage>
</organism>
<dbReference type="GO" id="GO:0051539">
    <property type="term" value="F:4 iron, 4 sulfur cluster binding"/>
    <property type="evidence" value="ECO:0007669"/>
    <property type="project" value="UniProtKB-UniRule"/>
</dbReference>
<evidence type="ECO:0000313" key="4">
    <source>
        <dbReference type="EMBL" id="QFQ32347.1"/>
    </source>
</evidence>
<protein>
    <recommendedName>
        <fullName evidence="1">Fe/S biogenesis protein NfuA</fullName>
    </recommendedName>
</protein>
<dbReference type="Proteomes" id="UP000326914">
    <property type="component" value="Chromosome"/>
</dbReference>
<feature type="binding site" evidence="1">
    <location>
        <position position="152"/>
    </location>
    <ligand>
        <name>[4Fe-4S] cluster</name>
        <dbReference type="ChEBI" id="CHEBI:49883"/>
    </ligand>
</feature>
<dbReference type="HAMAP" id="MF_01637">
    <property type="entry name" value="Fe_S_biogen_NfuA"/>
    <property type="match status" value="1"/>
</dbReference>
<dbReference type="AlphaFoldDB" id="A0A5J6ZCH3"/>
<comment type="cofactor">
    <cofactor evidence="1">
        <name>[4Fe-4S] cluster</name>
        <dbReference type="ChEBI" id="CHEBI:49883"/>
    </cofactor>
    <text evidence="1">Binds 1 [4Fe-4S] cluster per subunit. The cluster is presumably bound at the interface of two monomers.</text>
</comment>